<dbReference type="SMART" id="SM01043">
    <property type="entry name" value="BTAD"/>
    <property type="match status" value="1"/>
</dbReference>
<reference evidence="2 3" key="1">
    <citation type="submission" date="2018-05" db="EMBL/GenBank/DDBJ databases">
        <title>The Hungate 1000. A catalogue of reference genomes from the rumen microbiome.</title>
        <authorList>
            <person name="Kelly W."/>
        </authorList>
    </citation>
    <scope>NUCLEOTIDE SEQUENCE [LARGE SCALE GENOMIC DNA]</scope>
    <source>
        <strain evidence="2 3">NLAE-zl-C242</strain>
    </source>
</reference>
<evidence type="ECO:0000259" key="1">
    <source>
        <dbReference type="SMART" id="SM01043"/>
    </source>
</evidence>
<dbReference type="InterPro" id="IPR036388">
    <property type="entry name" value="WH-like_DNA-bd_sf"/>
</dbReference>
<dbReference type="SUPFAM" id="SSF46894">
    <property type="entry name" value="C-terminal effector domain of the bipartite response regulators"/>
    <property type="match status" value="1"/>
</dbReference>
<dbReference type="Gene3D" id="1.25.40.10">
    <property type="entry name" value="Tetratricopeptide repeat domain"/>
    <property type="match status" value="1"/>
</dbReference>
<dbReference type="Gene3D" id="1.10.10.10">
    <property type="entry name" value="Winged helix-like DNA-binding domain superfamily/Winged helix DNA-binding domain"/>
    <property type="match status" value="1"/>
</dbReference>
<sequence length="396" mass="47501">MRRKPDLHIHFFNEFSISSPFYEYAPSEHNSTQLTLLISYLVANQDTKVPKDVLMSMLWPDVKDKIPVGALRNLVYRARKELERLYPEQDIDYIKFTQDAYYWNPDLYCKIDITDFENYYNLARQEPDSERQYRYYYRMQRLYTGDFLSNHASVEWVQYRATYYRNMYVNCTLNMCEYLYAKSRYDELISLCDQSIILYPEEERFYRYKLLAYMGMNTVKTALEYYQSTVDFFSSKYGLDISTSLRDIYQDILLRMPNIELKMDELETTLGVEKDTDKTFYCNFDIFKNIYQLNLRSVRRSQGKYYLLLFSLLPKNDTLPDSVKMKRIMNLLYDLLANGLRKNDVFTRASLNQYSVLLNVSEDININTVTDRIIKAFEEINPDPDIYLNIEEKPIE</sequence>
<dbReference type="Proteomes" id="UP000245845">
    <property type="component" value="Unassembled WGS sequence"/>
</dbReference>
<dbReference type="OrthoDB" id="142950at2"/>
<feature type="domain" description="Bacterial transcriptional activator" evidence="1">
    <location>
        <begin position="111"/>
        <end position="253"/>
    </location>
</feature>
<proteinExistence type="predicted"/>
<dbReference type="PANTHER" id="PTHR35807:SF2">
    <property type="entry name" value="TRANSCRIPTIONAL ACTIVATOR DOMAIN"/>
    <property type="match status" value="1"/>
</dbReference>
<dbReference type="PANTHER" id="PTHR35807">
    <property type="entry name" value="TRANSCRIPTIONAL REGULATOR REDD-RELATED"/>
    <property type="match status" value="1"/>
</dbReference>
<evidence type="ECO:0000313" key="3">
    <source>
        <dbReference type="Proteomes" id="UP000245845"/>
    </source>
</evidence>
<dbReference type="GO" id="GO:0006355">
    <property type="term" value="P:regulation of DNA-templated transcription"/>
    <property type="evidence" value="ECO:0007669"/>
    <property type="project" value="InterPro"/>
</dbReference>
<keyword evidence="2" id="KW-0238">DNA-binding</keyword>
<name>A0A2Y9BM69_9FIRM</name>
<dbReference type="RefSeq" id="WP_109733300.1">
    <property type="nucleotide sequence ID" value="NZ_BAAACK010000022.1"/>
</dbReference>
<accession>A0A2Y9BM69</accession>
<protein>
    <submittedName>
        <fullName evidence="2">DNA-binding SARP family transcriptional activator</fullName>
    </submittedName>
</protein>
<organism evidence="2 3">
    <name type="scientific">Faecalicatena orotica</name>
    <dbReference type="NCBI Taxonomy" id="1544"/>
    <lineage>
        <taxon>Bacteria</taxon>
        <taxon>Bacillati</taxon>
        <taxon>Bacillota</taxon>
        <taxon>Clostridia</taxon>
        <taxon>Lachnospirales</taxon>
        <taxon>Lachnospiraceae</taxon>
        <taxon>Faecalicatena</taxon>
    </lineage>
</organism>
<dbReference type="Pfam" id="PF03704">
    <property type="entry name" value="BTAD"/>
    <property type="match status" value="1"/>
</dbReference>
<dbReference type="EMBL" id="QGDL01000016">
    <property type="protein sequence ID" value="PWJ22913.1"/>
    <property type="molecule type" value="Genomic_DNA"/>
</dbReference>
<dbReference type="InterPro" id="IPR016032">
    <property type="entry name" value="Sig_transdc_resp-reg_C-effctor"/>
</dbReference>
<gene>
    <name evidence="2" type="ORF">A8806_11689</name>
</gene>
<dbReference type="SUPFAM" id="SSF48452">
    <property type="entry name" value="TPR-like"/>
    <property type="match status" value="1"/>
</dbReference>
<dbReference type="GO" id="GO:0003677">
    <property type="term" value="F:DNA binding"/>
    <property type="evidence" value="ECO:0007669"/>
    <property type="project" value="UniProtKB-KW"/>
</dbReference>
<dbReference type="InterPro" id="IPR051677">
    <property type="entry name" value="AfsR-DnrI-RedD_regulator"/>
</dbReference>
<keyword evidence="3" id="KW-1185">Reference proteome</keyword>
<dbReference type="InterPro" id="IPR011990">
    <property type="entry name" value="TPR-like_helical_dom_sf"/>
</dbReference>
<dbReference type="InterPro" id="IPR005158">
    <property type="entry name" value="BTAD"/>
</dbReference>
<evidence type="ECO:0000313" key="2">
    <source>
        <dbReference type="EMBL" id="PWJ22913.1"/>
    </source>
</evidence>
<dbReference type="AlphaFoldDB" id="A0A2Y9BM69"/>
<comment type="caution">
    <text evidence="2">The sequence shown here is derived from an EMBL/GenBank/DDBJ whole genome shotgun (WGS) entry which is preliminary data.</text>
</comment>